<name>A0ACC3YU07_COLTU</name>
<evidence type="ECO:0000313" key="2">
    <source>
        <dbReference type="Proteomes" id="UP000805649"/>
    </source>
</evidence>
<keyword evidence="2" id="KW-1185">Reference proteome</keyword>
<dbReference type="Proteomes" id="UP000805649">
    <property type="component" value="Unassembled WGS sequence"/>
</dbReference>
<keyword evidence="1" id="KW-0378">Hydrolase</keyword>
<reference evidence="1 2" key="1">
    <citation type="journal article" date="2020" name="Phytopathology">
        <title>Genome Sequence Resources of Colletotrichum truncatum, C. plurivorum, C. musicola, and C. sojae: Four Species Pathogenic to Soybean (Glycine max).</title>
        <authorList>
            <person name="Rogerio F."/>
            <person name="Boufleur T.R."/>
            <person name="Ciampi-Guillardi M."/>
            <person name="Sukno S.A."/>
            <person name="Thon M.R."/>
            <person name="Massola Junior N.S."/>
            <person name="Baroncelli R."/>
        </authorList>
    </citation>
    <scope>NUCLEOTIDE SEQUENCE [LARGE SCALE GENOMIC DNA]</scope>
    <source>
        <strain evidence="1 2">CMES1059</strain>
    </source>
</reference>
<proteinExistence type="predicted"/>
<evidence type="ECO:0000313" key="1">
    <source>
        <dbReference type="EMBL" id="KAL0935383.1"/>
    </source>
</evidence>
<protein>
    <submittedName>
        <fullName evidence="1">ATP-dependent RNA helicase rok1</fullName>
    </submittedName>
</protein>
<gene>
    <name evidence="1" type="ORF">CTRU02_209974</name>
</gene>
<sequence>MDILKVLSRGIKQTSKGPKAANNAVTNLPSAGNRTNPQLFHDEVPSTRGHKRKRGKEEVEEKEEAQLPEVDFFAPKPDPGKEAEKAIEAAAKDKDTTQNPAVKPTLLPEDECRQILRSHRLKLTLLSERHKNPSKVTKSKKKKKAAVEVEKETNLLHPQPLTSFRELRTNYNIAPLLADNLAHQGYKVPTEVQLGSLPLLLQPELALKEVPHNDELGDVSRGVDFLAVAPTGSGKTISFLIPAINSIMQKRASAGGEQDDHELSAIVIAPTRELVFQIVNEGRKLAQGSGIKVVGMKKGMRVPSEEDESSESEDDKSESENSEDDDEDSETEPAKSKHVTKADILVTTPALLVNFLTSGSSKTQRVLPTVKSLILDEADVLLDPIFREQTMAIWTACSNPDLKITFWSATFGSNIETLVKEIQAERSSTKPLLRLVVGLKDTAVPNVTHKLVYTATEKGKLLGLRQLLHPTAGDDSGPPLRPPFLVFTQTIERATALAEELKYDIPLAAGGPTRIAALHSGLSDKARAGIMRRFRAGEVWILITTDVLARGVDFAGVNGVVNYDVPGSSAAYVHRAGRTGRAGREGGVAVTFYTTDDIPFVKSVANVIAASEKQAGKSGDEANVQKWLLDALPNVSKADKKKLKEKGVEARRSHGAAMISTESKWERRRENNKKGAAAASKQRKKQEKSSRADDNNDVGEWGGIDD</sequence>
<keyword evidence="1" id="KW-0347">Helicase</keyword>
<comment type="caution">
    <text evidence="1">The sequence shown here is derived from an EMBL/GenBank/DDBJ whole genome shotgun (WGS) entry which is preliminary data.</text>
</comment>
<keyword evidence="1" id="KW-0547">Nucleotide-binding</keyword>
<organism evidence="1 2">
    <name type="scientific">Colletotrichum truncatum</name>
    <name type="common">Anthracnose fungus</name>
    <name type="synonym">Colletotrichum capsici</name>
    <dbReference type="NCBI Taxonomy" id="5467"/>
    <lineage>
        <taxon>Eukaryota</taxon>
        <taxon>Fungi</taxon>
        <taxon>Dikarya</taxon>
        <taxon>Ascomycota</taxon>
        <taxon>Pezizomycotina</taxon>
        <taxon>Sordariomycetes</taxon>
        <taxon>Hypocreomycetidae</taxon>
        <taxon>Glomerellales</taxon>
        <taxon>Glomerellaceae</taxon>
        <taxon>Colletotrichum</taxon>
        <taxon>Colletotrichum truncatum species complex</taxon>
    </lineage>
</organism>
<dbReference type="EMBL" id="VUJX02000006">
    <property type="protein sequence ID" value="KAL0935383.1"/>
    <property type="molecule type" value="Genomic_DNA"/>
</dbReference>
<keyword evidence="1" id="KW-0067">ATP-binding</keyword>
<accession>A0ACC3YU07</accession>